<reference evidence="3 4" key="1">
    <citation type="journal article" date="2013" name="PLoS Genet.">
        <title>Genomic mechanisms accounting for the adaptation to parasitism in nematode-trapping fungi.</title>
        <authorList>
            <person name="Meerupati T."/>
            <person name="Andersson K.M."/>
            <person name="Friman E."/>
            <person name="Kumar D."/>
            <person name="Tunlid A."/>
            <person name="Ahren D."/>
        </authorList>
    </citation>
    <scope>NUCLEOTIDE SEQUENCE [LARGE SCALE GENOMIC DNA]</scope>
    <source>
        <strain evidence="3 4">CBS 200.50</strain>
    </source>
</reference>
<feature type="compositionally biased region" description="Basic and acidic residues" evidence="2">
    <location>
        <begin position="221"/>
        <end position="239"/>
    </location>
</feature>
<accession>S8BF75</accession>
<gene>
    <name evidence="3" type="ORF">H072_8340</name>
</gene>
<feature type="compositionally biased region" description="Basic and acidic residues" evidence="2">
    <location>
        <begin position="264"/>
        <end position="276"/>
    </location>
</feature>
<organism evidence="3 4">
    <name type="scientific">Dactylellina haptotyla (strain CBS 200.50)</name>
    <name type="common">Nematode-trapping fungus</name>
    <name type="synonym">Monacrosporium haptotylum</name>
    <dbReference type="NCBI Taxonomy" id="1284197"/>
    <lineage>
        <taxon>Eukaryota</taxon>
        <taxon>Fungi</taxon>
        <taxon>Dikarya</taxon>
        <taxon>Ascomycota</taxon>
        <taxon>Pezizomycotina</taxon>
        <taxon>Orbiliomycetes</taxon>
        <taxon>Orbiliales</taxon>
        <taxon>Orbiliaceae</taxon>
        <taxon>Dactylellina</taxon>
    </lineage>
</organism>
<reference evidence="4" key="2">
    <citation type="submission" date="2013-04" db="EMBL/GenBank/DDBJ databases">
        <title>Genomic mechanisms accounting for the adaptation to parasitism in nematode-trapping fungi.</title>
        <authorList>
            <person name="Ahren D.G."/>
        </authorList>
    </citation>
    <scope>NUCLEOTIDE SEQUENCE [LARGE SCALE GENOMIC DNA]</scope>
    <source>
        <strain evidence="4">CBS 200.50</strain>
    </source>
</reference>
<proteinExistence type="predicted"/>
<dbReference type="OrthoDB" id="5362334at2759"/>
<feature type="region of interest" description="Disordered" evidence="2">
    <location>
        <begin position="264"/>
        <end position="306"/>
    </location>
</feature>
<sequence length="595" mass="65785">MSSRYLLRLARPAAVAAAHRITPSSGVPSFVRAAATCSIPSNCARLRTVSPQIALQLRSLHTAREIEDEVESYYLSLHNPDYRNLINSIKNPFIARTIDRLVRDKNASLSGPLSDEFSEPTHGLYFCVPNLPPGIECPETDQDGIPLPPGTLRAGSVAELRNIVAKILSLRDRAKQRKSDGDIQTTDDMASAASGRGASKLGSSKFAIEDEDGSQLQSESKSSEKTKENNPTEQHRSDADYAHMLSQIAELRQAISGLETKFRDELAKKPPQKQEEVPDPSWDGDIPFTDTRAANAEPKSPTTDEIKPFTRHVTLMDLLRGATSSSSQEPSAKFTENEPKTEPEHSVKIEQNPAEAPMSDSERLRQVESDVQSLRDVINDLYEETASQDQLSSVHDIIVDGIQPRMEDLRDAIRTVNLNLEEVLSNQEHAKEVAALAKTNIEGCVYTTDAQRSDGEPKVPVVVRLDEGDKYAIQSAVDTATSEIMAELSEKMERISGVPADFSEQLEKASSRIIEKTVEKALDRLLESSEIEEIVEAIIMRRLGYDNIAELEEMIGTTVRAAMGKKTKDLEESLKERLGSVNTKLFTLEKMMKGM</sequence>
<dbReference type="Proteomes" id="UP000015100">
    <property type="component" value="Unassembled WGS sequence"/>
</dbReference>
<feature type="compositionally biased region" description="Basic and acidic residues" evidence="2">
    <location>
        <begin position="335"/>
        <end position="348"/>
    </location>
</feature>
<comment type="caution">
    <text evidence="3">The sequence shown here is derived from an EMBL/GenBank/DDBJ whole genome shotgun (WGS) entry which is preliminary data.</text>
</comment>
<evidence type="ECO:0000313" key="4">
    <source>
        <dbReference type="Proteomes" id="UP000015100"/>
    </source>
</evidence>
<name>S8BF75_DACHA</name>
<dbReference type="AlphaFoldDB" id="S8BF75"/>
<feature type="region of interest" description="Disordered" evidence="2">
    <location>
        <begin position="174"/>
        <end position="239"/>
    </location>
</feature>
<evidence type="ECO:0000256" key="2">
    <source>
        <dbReference type="SAM" id="MobiDB-lite"/>
    </source>
</evidence>
<keyword evidence="1" id="KW-0175">Coiled coil</keyword>
<feature type="coiled-coil region" evidence="1">
    <location>
        <begin position="364"/>
        <end position="426"/>
    </location>
</feature>
<dbReference type="OMA" id="LQHERRN"/>
<evidence type="ECO:0000313" key="3">
    <source>
        <dbReference type="EMBL" id="EPS37908.1"/>
    </source>
</evidence>
<protein>
    <submittedName>
        <fullName evidence="3">Uncharacterized protein</fullName>
    </submittedName>
</protein>
<evidence type="ECO:0000256" key="1">
    <source>
        <dbReference type="SAM" id="Coils"/>
    </source>
</evidence>
<dbReference type="HOGENOM" id="CLU_458562_0_0_1"/>
<keyword evidence="4" id="KW-1185">Reference proteome</keyword>
<dbReference type="EMBL" id="AQGS01000598">
    <property type="protein sequence ID" value="EPS37908.1"/>
    <property type="molecule type" value="Genomic_DNA"/>
</dbReference>
<feature type="region of interest" description="Disordered" evidence="2">
    <location>
        <begin position="321"/>
        <end position="364"/>
    </location>
</feature>